<keyword evidence="1" id="KW-1133">Transmembrane helix</keyword>
<dbReference type="Proteomes" id="UP000230119">
    <property type="component" value="Unassembled WGS sequence"/>
</dbReference>
<feature type="transmembrane region" description="Helical" evidence="1">
    <location>
        <begin position="47"/>
        <end position="71"/>
    </location>
</feature>
<evidence type="ECO:0000313" key="2">
    <source>
        <dbReference type="EMBL" id="PIV08782.1"/>
    </source>
</evidence>
<protein>
    <submittedName>
        <fullName evidence="2">Uncharacterized protein</fullName>
    </submittedName>
</protein>
<keyword evidence="1" id="KW-0472">Membrane</keyword>
<dbReference type="EMBL" id="PEVA01000036">
    <property type="protein sequence ID" value="PIV08782.1"/>
    <property type="molecule type" value="Genomic_DNA"/>
</dbReference>
<name>A0A2M7BTG5_9BACT</name>
<evidence type="ECO:0000313" key="3">
    <source>
        <dbReference type="Proteomes" id="UP000230119"/>
    </source>
</evidence>
<evidence type="ECO:0000256" key="1">
    <source>
        <dbReference type="SAM" id="Phobius"/>
    </source>
</evidence>
<organism evidence="2 3">
    <name type="scientific">Candidatus Roizmanbacteria bacterium CG03_land_8_20_14_0_80_39_12</name>
    <dbReference type="NCBI Taxonomy" id="1974847"/>
    <lineage>
        <taxon>Bacteria</taxon>
        <taxon>Candidatus Roizmaniibacteriota</taxon>
    </lineage>
</organism>
<accession>A0A2M7BTG5</accession>
<sequence>MMIPKPPFGDTTATQINYEASTGFQDVWEGFTGIAQGVLGAVKLVDMAAMGTGVAAIGAMSFVPAMGIAMFSSLTVPQVLKEATHFANNPTAARAAGYGVLALTAGLTLKA</sequence>
<dbReference type="AlphaFoldDB" id="A0A2M7BTG5"/>
<comment type="caution">
    <text evidence="2">The sequence shown here is derived from an EMBL/GenBank/DDBJ whole genome shotgun (WGS) entry which is preliminary data.</text>
</comment>
<keyword evidence="1" id="KW-0812">Transmembrane</keyword>
<proteinExistence type="predicted"/>
<reference evidence="3" key="1">
    <citation type="submission" date="2017-09" db="EMBL/GenBank/DDBJ databases">
        <title>Depth-based differentiation of microbial function through sediment-hosted aquifers and enrichment of novel symbionts in the deep terrestrial subsurface.</title>
        <authorList>
            <person name="Probst A.J."/>
            <person name="Ladd B."/>
            <person name="Jarett J.K."/>
            <person name="Geller-Mcgrath D.E."/>
            <person name="Sieber C.M.K."/>
            <person name="Emerson J.B."/>
            <person name="Anantharaman K."/>
            <person name="Thomas B.C."/>
            <person name="Malmstrom R."/>
            <person name="Stieglmeier M."/>
            <person name="Klingl A."/>
            <person name="Woyke T."/>
            <person name="Ryan C.M."/>
            <person name="Banfield J.F."/>
        </authorList>
    </citation>
    <scope>NUCLEOTIDE SEQUENCE [LARGE SCALE GENOMIC DNA]</scope>
</reference>
<gene>
    <name evidence="2" type="ORF">COS52_00865</name>
</gene>